<dbReference type="CDD" id="cd06170">
    <property type="entry name" value="LuxR_C_like"/>
    <property type="match status" value="1"/>
</dbReference>
<dbReference type="InterPro" id="IPR036388">
    <property type="entry name" value="WH-like_DNA-bd_sf"/>
</dbReference>
<feature type="non-terminal residue" evidence="5">
    <location>
        <position position="1"/>
    </location>
</feature>
<feature type="domain" description="HTH luxR-type" evidence="4">
    <location>
        <begin position="27"/>
        <end position="92"/>
    </location>
</feature>
<comment type="caution">
    <text evidence="5">The sequence shown here is derived from an EMBL/GenBank/DDBJ whole genome shotgun (WGS) entry which is preliminary data.</text>
</comment>
<dbReference type="Proteomes" id="UP001474181">
    <property type="component" value="Unassembled WGS sequence"/>
</dbReference>
<sequence>VRETAAALAAAPLLERAEALLRRSVPAENSAPPLTAREQDVLRLLALGRSNRQIGEELFITGKTASVHVSNILAKLGATSRTEAVAIAYRERLITPGPTAQG</sequence>
<dbReference type="PRINTS" id="PR00038">
    <property type="entry name" value="HTHLUXR"/>
</dbReference>
<dbReference type="Gene3D" id="1.10.10.10">
    <property type="entry name" value="Winged helix-like DNA-binding domain superfamily/Winged helix DNA-binding domain"/>
    <property type="match status" value="1"/>
</dbReference>
<dbReference type="PANTHER" id="PTHR44688">
    <property type="entry name" value="DNA-BINDING TRANSCRIPTIONAL ACTIVATOR DEVR_DOSR"/>
    <property type="match status" value="1"/>
</dbReference>
<name>A0ABV1X2H3_9ACTN</name>
<protein>
    <submittedName>
        <fullName evidence="5">Response regulator transcription factor</fullName>
    </submittedName>
</protein>
<keyword evidence="6" id="KW-1185">Reference proteome</keyword>
<evidence type="ECO:0000256" key="1">
    <source>
        <dbReference type="ARBA" id="ARBA00023015"/>
    </source>
</evidence>
<dbReference type="EMBL" id="JBEPEK010000229">
    <property type="protein sequence ID" value="MER7183217.1"/>
    <property type="molecule type" value="Genomic_DNA"/>
</dbReference>
<keyword evidence="3" id="KW-0804">Transcription</keyword>
<dbReference type="InterPro" id="IPR000792">
    <property type="entry name" value="Tscrpt_reg_LuxR_C"/>
</dbReference>
<dbReference type="SMART" id="SM00421">
    <property type="entry name" value="HTH_LUXR"/>
    <property type="match status" value="1"/>
</dbReference>
<dbReference type="SUPFAM" id="SSF46894">
    <property type="entry name" value="C-terminal effector domain of the bipartite response regulators"/>
    <property type="match status" value="1"/>
</dbReference>
<evidence type="ECO:0000256" key="2">
    <source>
        <dbReference type="ARBA" id="ARBA00023125"/>
    </source>
</evidence>
<evidence type="ECO:0000313" key="6">
    <source>
        <dbReference type="Proteomes" id="UP001474181"/>
    </source>
</evidence>
<evidence type="ECO:0000313" key="5">
    <source>
        <dbReference type="EMBL" id="MER7183217.1"/>
    </source>
</evidence>
<evidence type="ECO:0000259" key="4">
    <source>
        <dbReference type="PROSITE" id="PS50043"/>
    </source>
</evidence>
<proteinExistence type="predicted"/>
<evidence type="ECO:0000256" key="3">
    <source>
        <dbReference type="ARBA" id="ARBA00023163"/>
    </source>
</evidence>
<dbReference type="Pfam" id="PF00196">
    <property type="entry name" value="GerE"/>
    <property type="match status" value="1"/>
</dbReference>
<dbReference type="InterPro" id="IPR016032">
    <property type="entry name" value="Sig_transdc_resp-reg_C-effctor"/>
</dbReference>
<keyword evidence="1" id="KW-0805">Transcription regulation</keyword>
<dbReference type="RefSeq" id="WP_350784336.1">
    <property type="nucleotide sequence ID" value="NZ_JBEPEK010000229.1"/>
</dbReference>
<gene>
    <name evidence="5" type="ORF">ABT404_27730</name>
</gene>
<dbReference type="PANTHER" id="PTHR44688:SF16">
    <property type="entry name" value="DNA-BINDING TRANSCRIPTIONAL ACTIVATOR DEVR_DOSR"/>
    <property type="match status" value="1"/>
</dbReference>
<accession>A0ABV1X2H3</accession>
<keyword evidence="2" id="KW-0238">DNA-binding</keyword>
<organism evidence="5 6">
    <name type="scientific">Streptomyces hyaluromycini</name>
    <dbReference type="NCBI Taxonomy" id="1377993"/>
    <lineage>
        <taxon>Bacteria</taxon>
        <taxon>Bacillati</taxon>
        <taxon>Actinomycetota</taxon>
        <taxon>Actinomycetes</taxon>
        <taxon>Kitasatosporales</taxon>
        <taxon>Streptomycetaceae</taxon>
        <taxon>Streptomyces</taxon>
    </lineage>
</organism>
<reference evidence="5 6" key="1">
    <citation type="submission" date="2024-06" db="EMBL/GenBank/DDBJ databases">
        <title>The Natural Products Discovery Center: Release of the First 8490 Sequenced Strains for Exploring Actinobacteria Biosynthetic Diversity.</title>
        <authorList>
            <person name="Kalkreuter E."/>
            <person name="Kautsar S.A."/>
            <person name="Yang D."/>
            <person name="Bader C.D."/>
            <person name="Teijaro C.N."/>
            <person name="Fluegel L."/>
            <person name="Davis C.M."/>
            <person name="Simpson J.R."/>
            <person name="Lauterbach L."/>
            <person name="Steele A.D."/>
            <person name="Gui C."/>
            <person name="Meng S."/>
            <person name="Li G."/>
            <person name="Viehrig K."/>
            <person name="Ye F."/>
            <person name="Su P."/>
            <person name="Kiefer A.F."/>
            <person name="Nichols A."/>
            <person name="Cepeda A.J."/>
            <person name="Yan W."/>
            <person name="Fan B."/>
            <person name="Jiang Y."/>
            <person name="Adhikari A."/>
            <person name="Zheng C.-J."/>
            <person name="Schuster L."/>
            <person name="Cowan T.M."/>
            <person name="Smanski M.J."/>
            <person name="Chevrette M.G."/>
            <person name="De Carvalho L.P.S."/>
            <person name="Shen B."/>
        </authorList>
    </citation>
    <scope>NUCLEOTIDE SEQUENCE [LARGE SCALE GENOMIC DNA]</scope>
    <source>
        <strain evidence="5 6">NPDC000234</strain>
    </source>
</reference>
<dbReference type="PROSITE" id="PS50043">
    <property type="entry name" value="HTH_LUXR_2"/>
    <property type="match status" value="1"/>
</dbReference>